<accession>A0A1G7AL10</accession>
<gene>
    <name evidence="6" type="ORF">SAMN04488105_101225</name>
</gene>
<comment type="subcellular location">
    <subcellularLocation>
        <location evidence="3">Secreted</location>
    </subcellularLocation>
    <subcellularLocation>
        <location evidence="3">Bacterial flagellum</location>
    </subcellularLocation>
</comment>
<dbReference type="EMBL" id="FNAV01000001">
    <property type="protein sequence ID" value="SDE15400.1"/>
    <property type="molecule type" value="Genomic_DNA"/>
</dbReference>
<dbReference type="InterPro" id="IPR001492">
    <property type="entry name" value="Flagellin"/>
</dbReference>
<dbReference type="InterPro" id="IPR001029">
    <property type="entry name" value="Flagellin_N"/>
</dbReference>
<dbReference type="PANTHER" id="PTHR42792:SF2">
    <property type="entry name" value="FLAGELLIN"/>
    <property type="match status" value="1"/>
</dbReference>
<dbReference type="Pfam" id="PF00700">
    <property type="entry name" value="Flagellin_C"/>
    <property type="match status" value="1"/>
</dbReference>
<sequence length="432" mass="44196">MSSILTNDSASIALMTLQSINSNIADVQSEISTGRKVAGADDNAAVWAIAKTMEADVLGYRKVSDSLALGGSTLSVARNAAETITDLLTKIKGHVVTAQGENVDRSKIQANIGALRDQIAAVVGAAQFNGMNLLQNTEATEGSGSEAVLGFLQRDASGVRGVDIAITKRDLGQGAGAISASGGTYVAAVASATLNATQSGTLNASAVTVTAGMAFSLNIFGTDADDSTFTQADLRFTTAASETRAEMTNAPIFYVARDGDTTSDVMTQLVRRFESYAAQNDIDESVLSMTASGSSISISSGVTDGTDTIAMSLNTLTADAGNTVGGGLELLSGFDVTTTSGASDALSQIEGLLTTATDAAAGFGSDQNRLETQTAFNGKLTDAMRAGIGTLVDADLEESSARLQVLQVQQQLAIQALSIANGSPRALLGLFR</sequence>
<comment type="function">
    <text evidence="3">Flagellin is the subunit protein which polymerizes to form the filaments of bacterial flagella.</text>
</comment>
<evidence type="ECO:0000313" key="6">
    <source>
        <dbReference type="EMBL" id="SDE15400.1"/>
    </source>
</evidence>
<dbReference type="Pfam" id="PF00669">
    <property type="entry name" value="Flagellin_N"/>
    <property type="match status" value="1"/>
</dbReference>
<keyword evidence="3" id="KW-0964">Secreted</keyword>
<keyword evidence="6" id="KW-0966">Cell projection</keyword>
<dbReference type="STRING" id="282683.SAMN04488105_101225"/>
<reference evidence="7" key="1">
    <citation type="submission" date="2016-10" db="EMBL/GenBank/DDBJ databases">
        <authorList>
            <person name="Varghese N."/>
            <person name="Submissions S."/>
        </authorList>
    </citation>
    <scope>NUCLEOTIDE SEQUENCE [LARGE SCALE GENOMIC DNA]</scope>
    <source>
        <strain evidence="7">DSM 10146</strain>
    </source>
</reference>
<evidence type="ECO:0000256" key="2">
    <source>
        <dbReference type="ARBA" id="ARBA00023143"/>
    </source>
</evidence>
<dbReference type="SUPFAM" id="SSF64518">
    <property type="entry name" value="Phase 1 flagellin"/>
    <property type="match status" value="1"/>
</dbReference>
<keyword evidence="6" id="KW-0969">Cilium</keyword>
<proteinExistence type="inferred from homology"/>
<comment type="similarity">
    <text evidence="1 3">Belongs to the bacterial flagellin family.</text>
</comment>
<name>A0A1G7AL10_9RHOB</name>
<dbReference type="GO" id="GO:0005576">
    <property type="term" value="C:extracellular region"/>
    <property type="evidence" value="ECO:0007669"/>
    <property type="project" value="UniProtKB-SubCell"/>
</dbReference>
<dbReference type="AlphaFoldDB" id="A0A1G7AL10"/>
<protein>
    <recommendedName>
        <fullName evidence="3">Flagellin</fullName>
    </recommendedName>
</protein>
<keyword evidence="2 3" id="KW-0975">Bacterial flagellum</keyword>
<keyword evidence="6" id="KW-0282">Flagellum</keyword>
<feature type="domain" description="Flagellin C-terminal" evidence="5">
    <location>
        <begin position="347"/>
        <end position="430"/>
    </location>
</feature>
<dbReference type="RefSeq" id="WP_089954392.1">
    <property type="nucleotide sequence ID" value="NZ_FNAV01000001.1"/>
</dbReference>
<evidence type="ECO:0000313" key="7">
    <source>
        <dbReference type="Proteomes" id="UP000198994"/>
    </source>
</evidence>
<dbReference type="OrthoDB" id="8328560at2"/>
<feature type="domain" description="Flagellin N-terminal" evidence="4">
    <location>
        <begin position="4"/>
        <end position="137"/>
    </location>
</feature>
<dbReference type="GO" id="GO:0009288">
    <property type="term" value="C:bacterial-type flagellum"/>
    <property type="evidence" value="ECO:0007669"/>
    <property type="project" value="UniProtKB-SubCell"/>
</dbReference>
<dbReference type="Proteomes" id="UP000198994">
    <property type="component" value="Unassembled WGS sequence"/>
</dbReference>
<evidence type="ECO:0000259" key="4">
    <source>
        <dbReference type="Pfam" id="PF00669"/>
    </source>
</evidence>
<dbReference type="PANTHER" id="PTHR42792">
    <property type="entry name" value="FLAGELLIN"/>
    <property type="match status" value="1"/>
</dbReference>
<keyword evidence="7" id="KW-1185">Reference proteome</keyword>
<evidence type="ECO:0000259" key="5">
    <source>
        <dbReference type="Pfam" id="PF00700"/>
    </source>
</evidence>
<dbReference type="Gene3D" id="1.20.1330.10">
    <property type="entry name" value="f41 fragment of flagellin, N-terminal domain"/>
    <property type="match status" value="2"/>
</dbReference>
<organism evidence="6 7">
    <name type="scientific">Salipiger thiooxidans</name>
    <dbReference type="NCBI Taxonomy" id="282683"/>
    <lineage>
        <taxon>Bacteria</taxon>
        <taxon>Pseudomonadati</taxon>
        <taxon>Pseudomonadota</taxon>
        <taxon>Alphaproteobacteria</taxon>
        <taxon>Rhodobacterales</taxon>
        <taxon>Roseobacteraceae</taxon>
        <taxon>Salipiger</taxon>
    </lineage>
</organism>
<evidence type="ECO:0000256" key="3">
    <source>
        <dbReference type="RuleBase" id="RU362073"/>
    </source>
</evidence>
<evidence type="ECO:0000256" key="1">
    <source>
        <dbReference type="ARBA" id="ARBA00005709"/>
    </source>
</evidence>
<dbReference type="GO" id="GO:0005198">
    <property type="term" value="F:structural molecule activity"/>
    <property type="evidence" value="ECO:0007669"/>
    <property type="project" value="UniProtKB-UniRule"/>
</dbReference>
<dbReference type="InterPro" id="IPR046358">
    <property type="entry name" value="Flagellin_C"/>
</dbReference>